<keyword evidence="9" id="KW-0560">Oxidoreductase</keyword>
<dbReference type="InterPro" id="IPR058240">
    <property type="entry name" value="rSAM_sf"/>
</dbReference>
<comment type="cofactor">
    <cofactor evidence="1">
        <name>[4Fe-4S] cluster</name>
        <dbReference type="ChEBI" id="CHEBI:49883"/>
    </cofactor>
</comment>
<dbReference type="HOGENOM" id="CLU_009273_10_0_9"/>
<dbReference type="Pfam" id="PF13186">
    <property type="entry name" value="SPASM"/>
    <property type="match status" value="1"/>
</dbReference>
<proteinExistence type="inferred from homology"/>
<dbReference type="SFLD" id="SFLDG01384">
    <property type="entry name" value="thioether_bond_formation_requi"/>
    <property type="match status" value="1"/>
</dbReference>
<keyword evidence="3" id="KW-0949">S-adenosyl-L-methionine</keyword>
<evidence type="ECO:0000259" key="8">
    <source>
        <dbReference type="PROSITE" id="PS51918"/>
    </source>
</evidence>
<evidence type="ECO:0000256" key="3">
    <source>
        <dbReference type="ARBA" id="ARBA00022691"/>
    </source>
</evidence>
<protein>
    <submittedName>
        <fullName evidence="9">Anaerobic sulfatase maturase</fullName>
        <ecNumber evidence="9">1.1.99.-</ecNumber>
    </submittedName>
</protein>
<keyword evidence="6" id="KW-0411">Iron-sulfur</keyword>
<organism evidence="9 10">
    <name type="scientific">Subdoligranulum variabile DSM 15176</name>
    <dbReference type="NCBI Taxonomy" id="411471"/>
    <lineage>
        <taxon>Bacteria</taxon>
        <taxon>Bacillati</taxon>
        <taxon>Bacillota</taxon>
        <taxon>Clostridia</taxon>
        <taxon>Eubacteriales</taxon>
        <taxon>Oscillospiraceae</taxon>
        <taxon>Subdoligranulum</taxon>
    </lineage>
</organism>
<keyword evidence="5" id="KW-0408">Iron</keyword>
<dbReference type="EC" id="1.1.99.-" evidence="9"/>
<dbReference type="InterPro" id="IPR023867">
    <property type="entry name" value="Sulphatase_maturase_rSAM"/>
</dbReference>
<dbReference type="NCBIfam" id="TIGR04085">
    <property type="entry name" value="rSAM_more_4Fe4S"/>
    <property type="match status" value="1"/>
</dbReference>
<dbReference type="SFLD" id="SFLDS00029">
    <property type="entry name" value="Radical_SAM"/>
    <property type="match status" value="1"/>
</dbReference>
<dbReference type="InterPro" id="IPR007197">
    <property type="entry name" value="rSAM"/>
</dbReference>
<keyword evidence="10" id="KW-1185">Reference proteome</keyword>
<dbReference type="OrthoDB" id="9808591at2"/>
<dbReference type="SFLD" id="SFLDG01386">
    <property type="entry name" value="main_SPASM_domain-containing"/>
    <property type="match status" value="1"/>
</dbReference>
<dbReference type="eggNOG" id="COG0641">
    <property type="taxonomic scope" value="Bacteria"/>
</dbReference>
<dbReference type="CDD" id="cd01335">
    <property type="entry name" value="Radical_SAM"/>
    <property type="match status" value="1"/>
</dbReference>
<dbReference type="InterPro" id="IPR013785">
    <property type="entry name" value="Aldolase_TIM"/>
</dbReference>
<dbReference type="Gene3D" id="3.20.20.70">
    <property type="entry name" value="Aldolase class I"/>
    <property type="match status" value="1"/>
</dbReference>
<evidence type="ECO:0000256" key="5">
    <source>
        <dbReference type="ARBA" id="ARBA00023004"/>
    </source>
</evidence>
<dbReference type="NCBIfam" id="TIGR03942">
    <property type="entry name" value="sulfatase_rSAM"/>
    <property type="match status" value="1"/>
</dbReference>
<dbReference type="CDD" id="cd21120">
    <property type="entry name" value="SPASM_anSME"/>
    <property type="match status" value="1"/>
</dbReference>
<dbReference type="SFLD" id="SFLDG01072">
    <property type="entry name" value="dehydrogenase_like"/>
    <property type="match status" value="1"/>
</dbReference>
<dbReference type="GO" id="GO:0046872">
    <property type="term" value="F:metal ion binding"/>
    <property type="evidence" value="ECO:0007669"/>
    <property type="project" value="UniProtKB-KW"/>
</dbReference>
<comment type="caution">
    <text evidence="9">The sequence shown here is derived from an EMBL/GenBank/DDBJ whole genome shotgun (WGS) entry which is preliminary data.</text>
</comment>
<dbReference type="RefSeq" id="WP_007045526.1">
    <property type="nucleotide sequence ID" value="NZ_GG704769.1"/>
</dbReference>
<dbReference type="PROSITE" id="PS51918">
    <property type="entry name" value="RADICAL_SAM"/>
    <property type="match status" value="1"/>
</dbReference>
<dbReference type="SFLD" id="SFLDG01067">
    <property type="entry name" value="SPASM/twitch_domain_containing"/>
    <property type="match status" value="1"/>
</dbReference>
<keyword evidence="2" id="KW-0004">4Fe-4S</keyword>
<evidence type="ECO:0000256" key="2">
    <source>
        <dbReference type="ARBA" id="ARBA00022485"/>
    </source>
</evidence>
<dbReference type="GO" id="GO:0051539">
    <property type="term" value="F:4 iron, 4 sulfur cluster binding"/>
    <property type="evidence" value="ECO:0007669"/>
    <property type="project" value="UniProtKB-KW"/>
</dbReference>
<dbReference type="AlphaFoldDB" id="D1PIB4"/>
<dbReference type="Proteomes" id="UP000003438">
    <property type="component" value="Unassembled WGS sequence"/>
</dbReference>
<evidence type="ECO:0000256" key="7">
    <source>
        <dbReference type="ARBA" id="ARBA00023601"/>
    </source>
</evidence>
<dbReference type="STRING" id="411471.SUBVAR_04079"/>
<evidence type="ECO:0000313" key="10">
    <source>
        <dbReference type="Proteomes" id="UP000003438"/>
    </source>
</evidence>
<dbReference type="Pfam" id="PF04055">
    <property type="entry name" value="Radical_SAM"/>
    <property type="match status" value="1"/>
</dbReference>
<dbReference type="EMBL" id="ACBY02000009">
    <property type="protein sequence ID" value="EFB77582.1"/>
    <property type="molecule type" value="Genomic_DNA"/>
</dbReference>
<dbReference type="SFLD" id="SFLDF00289">
    <property type="entry name" value="anaerobic_Cys-type_sulfatase-m"/>
    <property type="match status" value="1"/>
</dbReference>
<keyword evidence="4" id="KW-0479">Metal-binding</keyword>
<name>D1PIB4_9FIRM</name>
<dbReference type="PANTHER" id="PTHR43273:SF3">
    <property type="entry name" value="ANAEROBIC SULFATASE-MATURATING ENZYME HOMOLOG ASLB-RELATED"/>
    <property type="match status" value="1"/>
</dbReference>
<reference evidence="9" key="1">
    <citation type="submission" date="2009-12" db="EMBL/GenBank/DDBJ databases">
        <authorList>
            <person name="Weinstock G."/>
            <person name="Sodergren E."/>
            <person name="Clifton S."/>
            <person name="Fulton L."/>
            <person name="Fulton B."/>
            <person name="Courtney L."/>
            <person name="Fronick C."/>
            <person name="Harrison M."/>
            <person name="Strong C."/>
            <person name="Farmer C."/>
            <person name="Delahaunty K."/>
            <person name="Markovic C."/>
            <person name="Hall O."/>
            <person name="Minx P."/>
            <person name="Tomlinson C."/>
            <person name="Mitreva M."/>
            <person name="Nelson J."/>
            <person name="Hou S."/>
            <person name="Wollam A."/>
            <person name="Pepin K.H."/>
            <person name="Johnson M."/>
            <person name="Bhonagiri V."/>
            <person name="Nash W.E."/>
            <person name="Warren W."/>
            <person name="Chinwalla A."/>
            <person name="Mardis E.R."/>
            <person name="Wilson R.K."/>
        </authorList>
    </citation>
    <scope>NUCLEOTIDE SEQUENCE [LARGE SCALE GENOMIC DNA]</scope>
    <source>
        <strain evidence="9">DSM 15176</strain>
    </source>
</reference>
<dbReference type="SUPFAM" id="SSF102114">
    <property type="entry name" value="Radical SAM enzymes"/>
    <property type="match status" value="1"/>
</dbReference>
<comment type="similarity">
    <text evidence="7">Belongs to the radical SAM superfamily. Anaerobic sulfatase-maturating enzyme family.</text>
</comment>
<evidence type="ECO:0000256" key="6">
    <source>
        <dbReference type="ARBA" id="ARBA00023014"/>
    </source>
</evidence>
<gene>
    <name evidence="9" type="ORF">SUBVAR_04079</name>
</gene>
<evidence type="ECO:0000313" key="9">
    <source>
        <dbReference type="EMBL" id="EFB77582.1"/>
    </source>
</evidence>
<accession>D1PIB4</accession>
<dbReference type="GO" id="GO:0016491">
    <property type="term" value="F:oxidoreductase activity"/>
    <property type="evidence" value="ECO:0007669"/>
    <property type="project" value="UniProtKB-KW"/>
</dbReference>
<dbReference type="InterPro" id="IPR034485">
    <property type="entry name" value="Anaerobic_Cys-type_sulfatase-m"/>
</dbReference>
<dbReference type="InterPro" id="IPR023885">
    <property type="entry name" value="4Fe4S-binding_SPASM_dom"/>
</dbReference>
<feature type="domain" description="Radical SAM core" evidence="8">
    <location>
        <begin position="1"/>
        <end position="229"/>
    </location>
</feature>
<dbReference type="PANTHER" id="PTHR43273">
    <property type="entry name" value="ANAEROBIC SULFATASE-MATURATING ENZYME HOMOLOG ASLB-RELATED"/>
    <property type="match status" value="1"/>
</dbReference>
<evidence type="ECO:0000256" key="4">
    <source>
        <dbReference type="ARBA" id="ARBA00022723"/>
    </source>
</evidence>
<evidence type="ECO:0000256" key="1">
    <source>
        <dbReference type="ARBA" id="ARBA00001966"/>
    </source>
</evidence>
<sequence>MPNVSLLVKPASSLCNMRCRYCFYEDEAANRSQASMGLMTRDTAGRMVQQALEAAGPSGRLTIAFQGGEPTVAGLGFFRDFVEDLARYNTARIPVSYALQTNGLALDEDWAAFLARHRFLVGVSVDGDKTLHDEFRVDAAGKGTWNRVQKNLAMLQRAGVACNLLCVVTRRCAKSAVRVYHALQKTGVRYLQFIPCLDPLGEPRGQRPWSLTPQDYGQFLCALFDEWYRDWETGNYTSVRLFEDYVHMAMGLPPSTCASGGQCGAYYVVEADGSVYPCDFYVLDEWKLGSLWETPLAELGRSPRAEDFLREGLDRPAACADCRWQSLCRGGCKRDWTTDGSGERQNYYCPAFRQFFAHAEDRLRRIAAAEAAARRR</sequence>
<dbReference type="InterPro" id="IPR047207">
    <property type="entry name" value="SPASM_anSME"/>
</dbReference>